<reference evidence="1 2" key="1">
    <citation type="submission" date="2019-02" db="EMBL/GenBank/DDBJ databases">
        <title>Deep-cultivation of Planctomycetes and their phenomic and genomic characterization uncovers novel biology.</title>
        <authorList>
            <person name="Wiegand S."/>
            <person name="Jogler M."/>
            <person name="Boedeker C."/>
            <person name="Pinto D."/>
            <person name="Vollmers J."/>
            <person name="Rivas-Marin E."/>
            <person name="Kohn T."/>
            <person name="Peeters S.H."/>
            <person name="Heuer A."/>
            <person name="Rast P."/>
            <person name="Oberbeckmann S."/>
            <person name="Bunk B."/>
            <person name="Jeske O."/>
            <person name="Meyerdierks A."/>
            <person name="Storesund J.E."/>
            <person name="Kallscheuer N."/>
            <person name="Luecker S."/>
            <person name="Lage O.M."/>
            <person name="Pohl T."/>
            <person name="Merkel B.J."/>
            <person name="Hornburger P."/>
            <person name="Mueller R.-W."/>
            <person name="Bruemmer F."/>
            <person name="Labrenz M."/>
            <person name="Spormann A.M."/>
            <person name="Op den Camp H."/>
            <person name="Overmann J."/>
            <person name="Amann R."/>
            <person name="Jetten M.S.M."/>
            <person name="Mascher T."/>
            <person name="Medema M.H."/>
            <person name="Devos D.P."/>
            <person name="Kaster A.-K."/>
            <person name="Ovreas L."/>
            <person name="Rohde M."/>
            <person name="Galperin M.Y."/>
            <person name="Jogler C."/>
        </authorList>
    </citation>
    <scope>NUCLEOTIDE SEQUENCE [LARGE SCALE GENOMIC DNA]</scope>
    <source>
        <strain evidence="1 2">EC9</strain>
    </source>
</reference>
<dbReference type="KEGG" id="ruv:EC9_48980"/>
<accession>A0A517M725</accession>
<dbReference type="Proteomes" id="UP000319557">
    <property type="component" value="Chromosome"/>
</dbReference>
<keyword evidence="2" id="KW-1185">Reference proteome</keyword>
<name>A0A517M725_9BACT</name>
<proteinExistence type="predicted"/>
<gene>
    <name evidence="1" type="ORF">EC9_48980</name>
</gene>
<evidence type="ECO:0000313" key="2">
    <source>
        <dbReference type="Proteomes" id="UP000319557"/>
    </source>
</evidence>
<dbReference type="EMBL" id="CP036261">
    <property type="protein sequence ID" value="QDS90684.1"/>
    <property type="molecule type" value="Genomic_DNA"/>
</dbReference>
<organism evidence="1 2">
    <name type="scientific">Rosistilla ulvae</name>
    <dbReference type="NCBI Taxonomy" id="1930277"/>
    <lineage>
        <taxon>Bacteria</taxon>
        <taxon>Pseudomonadati</taxon>
        <taxon>Planctomycetota</taxon>
        <taxon>Planctomycetia</taxon>
        <taxon>Pirellulales</taxon>
        <taxon>Pirellulaceae</taxon>
        <taxon>Rosistilla</taxon>
    </lineage>
</organism>
<protein>
    <submittedName>
        <fullName evidence="1">Uncharacterized protein</fullName>
    </submittedName>
</protein>
<evidence type="ECO:0000313" key="1">
    <source>
        <dbReference type="EMBL" id="QDS90684.1"/>
    </source>
</evidence>
<dbReference type="AlphaFoldDB" id="A0A517M725"/>
<sequence length="80" mass="8432">MSSGGASIACWMWMVGINLAGNCACPRLALSQSPSPQVGQFYVSPGQRPGDANAVRGNKAPTGRPYIALRLRRNDGARSL</sequence>